<dbReference type="PANTHER" id="PTHR24320:SF148">
    <property type="entry name" value="NAD(P)-BINDING ROSSMANN-FOLD SUPERFAMILY PROTEIN"/>
    <property type="match status" value="1"/>
</dbReference>
<evidence type="ECO:0000256" key="2">
    <source>
        <dbReference type="ARBA" id="ARBA00023002"/>
    </source>
</evidence>
<evidence type="ECO:0000256" key="1">
    <source>
        <dbReference type="ARBA" id="ARBA00006484"/>
    </source>
</evidence>
<dbReference type="SUPFAM" id="SSF51735">
    <property type="entry name" value="NAD(P)-binding Rossmann-fold domains"/>
    <property type="match status" value="1"/>
</dbReference>
<dbReference type="OrthoDB" id="191139at2759"/>
<comment type="similarity">
    <text evidence="1">Belongs to the short-chain dehydrogenases/reductases (SDR) family.</text>
</comment>
<accession>A0A9W8ADG9</accession>
<proteinExistence type="inferred from homology"/>
<organism evidence="3 4">
    <name type="scientific">Tieghemiomyces parasiticus</name>
    <dbReference type="NCBI Taxonomy" id="78921"/>
    <lineage>
        <taxon>Eukaryota</taxon>
        <taxon>Fungi</taxon>
        <taxon>Fungi incertae sedis</taxon>
        <taxon>Zoopagomycota</taxon>
        <taxon>Kickxellomycotina</taxon>
        <taxon>Dimargaritomycetes</taxon>
        <taxon>Dimargaritales</taxon>
        <taxon>Dimargaritaceae</taxon>
        <taxon>Tieghemiomyces</taxon>
    </lineage>
</organism>
<protein>
    <submittedName>
        <fullName evidence="3">Uncharacterized protein</fullName>
    </submittedName>
</protein>
<evidence type="ECO:0000313" key="3">
    <source>
        <dbReference type="EMBL" id="KAJ1923652.1"/>
    </source>
</evidence>
<evidence type="ECO:0000313" key="4">
    <source>
        <dbReference type="Proteomes" id="UP001150569"/>
    </source>
</evidence>
<comment type="caution">
    <text evidence="3">The sequence shown here is derived from an EMBL/GenBank/DDBJ whole genome shotgun (WGS) entry which is preliminary data.</text>
</comment>
<dbReference type="PANTHER" id="PTHR24320">
    <property type="entry name" value="RETINOL DEHYDROGENASE"/>
    <property type="match status" value="1"/>
</dbReference>
<dbReference type="InterPro" id="IPR002347">
    <property type="entry name" value="SDR_fam"/>
</dbReference>
<sequence>MAEKGKAAVKAICEATGSDQVEYLLIDLDNLRSVYDASQTFLSRDLPLHVLINNAAQMVIKYITSEDGVEQRFGVNVVGHYYLTQKLLPRLVVTPGARIVNLGSRSMRFACPEGIRFDGFNTYGQSKLGVYLVTQLLTDQIGEQHDVLVNTVHPWFIKNHRDDHEDQDFSYLMQKFLNVAYYFADTVDTGILTTLYVATAPAVTAKPYRGYYFHNTDQASRSPCLWFASNFDHFTPRLDQYF</sequence>
<dbReference type="Pfam" id="PF00106">
    <property type="entry name" value="adh_short"/>
    <property type="match status" value="1"/>
</dbReference>
<dbReference type="InterPro" id="IPR036291">
    <property type="entry name" value="NAD(P)-bd_dom_sf"/>
</dbReference>
<dbReference type="Proteomes" id="UP001150569">
    <property type="component" value="Unassembled WGS sequence"/>
</dbReference>
<gene>
    <name evidence="3" type="ORF">IWQ60_005738</name>
</gene>
<dbReference type="AlphaFoldDB" id="A0A9W8ADG9"/>
<dbReference type="Gene3D" id="3.40.50.720">
    <property type="entry name" value="NAD(P)-binding Rossmann-like Domain"/>
    <property type="match status" value="1"/>
</dbReference>
<dbReference type="GO" id="GO:0016491">
    <property type="term" value="F:oxidoreductase activity"/>
    <property type="evidence" value="ECO:0007669"/>
    <property type="project" value="UniProtKB-KW"/>
</dbReference>
<name>A0A9W8ADG9_9FUNG</name>
<dbReference type="EMBL" id="JANBPT010000320">
    <property type="protein sequence ID" value="KAJ1923652.1"/>
    <property type="molecule type" value="Genomic_DNA"/>
</dbReference>
<keyword evidence="2" id="KW-0560">Oxidoreductase</keyword>
<reference evidence="3" key="1">
    <citation type="submission" date="2022-07" db="EMBL/GenBank/DDBJ databases">
        <title>Phylogenomic reconstructions and comparative analyses of Kickxellomycotina fungi.</title>
        <authorList>
            <person name="Reynolds N.K."/>
            <person name="Stajich J.E."/>
            <person name="Barry K."/>
            <person name="Grigoriev I.V."/>
            <person name="Crous P."/>
            <person name="Smith M.E."/>
        </authorList>
    </citation>
    <scope>NUCLEOTIDE SEQUENCE</scope>
    <source>
        <strain evidence="3">RSA 861</strain>
    </source>
</reference>
<keyword evidence="4" id="KW-1185">Reference proteome</keyword>